<keyword evidence="3" id="KW-1185">Reference proteome</keyword>
<accession>A0A2T2YK20</accession>
<evidence type="ECO:0000259" key="1">
    <source>
        <dbReference type="Pfam" id="PF01882"/>
    </source>
</evidence>
<dbReference type="PANTHER" id="PTHR33608">
    <property type="entry name" value="BLL2464 PROTEIN"/>
    <property type="match status" value="1"/>
</dbReference>
<protein>
    <submittedName>
        <fullName evidence="2">DUF58 domain-containing protein</fullName>
    </submittedName>
</protein>
<reference evidence="2 3" key="1">
    <citation type="submission" date="2018-03" db="EMBL/GenBank/DDBJ databases">
        <title>Adhaeribacter sp. HMF7605 Genome sequencing and assembly.</title>
        <authorList>
            <person name="Kang H."/>
            <person name="Kang J."/>
            <person name="Cha I."/>
            <person name="Kim H."/>
            <person name="Joh K."/>
        </authorList>
    </citation>
    <scope>NUCLEOTIDE SEQUENCE [LARGE SCALE GENOMIC DNA]</scope>
    <source>
        <strain evidence="2 3">HMF7605</strain>
    </source>
</reference>
<dbReference type="InterPro" id="IPR036465">
    <property type="entry name" value="vWFA_dom_sf"/>
</dbReference>
<organism evidence="2 3">
    <name type="scientific">Adhaeribacter arboris</name>
    <dbReference type="NCBI Taxonomy" id="2072846"/>
    <lineage>
        <taxon>Bacteria</taxon>
        <taxon>Pseudomonadati</taxon>
        <taxon>Bacteroidota</taxon>
        <taxon>Cytophagia</taxon>
        <taxon>Cytophagales</taxon>
        <taxon>Hymenobacteraceae</taxon>
        <taxon>Adhaeribacter</taxon>
    </lineage>
</organism>
<name>A0A2T2YK20_9BACT</name>
<dbReference type="Pfam" id="PF01882">
    <property type="entry name" value="DUF58"/>
    <property type="match status" value="1"/>
</dbReference>
<sequence length="294" mass="33421">MQTKLIDPQTLAALKDLSLVARMVVAGFTAGLHNSLKRGAGLEFSQYRSYQPGDDLRQLDWKMFARSDRYYIRESETDTNLRVQFVVDASNSMNYEEAGMSKITYAKLVVACLGYLAVQQGDEISLHVLHENKLTNILPAGSNRQLPRFFTALDKLTATGRFATVPVSNSLLQTTKKKTITVFLSDMYEQETEITDVLSSLRRRGQEVLLLHLLGKQELNLAYSGAVLLEDLETGETIQVDSSQQRLLYEANYQAWLQKLAASLRKKQITYDQLLLHEPLDKALRLLLKYRLQR</sequence>
<dbReference type="InterPro" id="IPR002881">
    <property type="entry name" value="DUF58"/>
</dbReference>
<dbReference type="Gene3D" id="3.40.50.410">
    <property type="entry name" value="von Willebrand factor, type A domain"/>
    <property type="match status" value="1"/>
</dbReference>
<comment type="caution">
    <text evidence="2">The sequence shown here is derived from an EMBL/GenBank/DDBJ whole genome shotgun (WGS) entry which is preliminary data.</text>
</comment>
<dbReference type="OrthoDB" id="9776116at2"/>
<evidence type="ECO:0000313" key="2">
    <source>
        <dbReference type="EMBL" id="PSR55863.1"/>
    </source>
</evidence>
<dbReference type="AlphaFoldDB" id="A0A2T2YK20"/>
<dbReference type="EMBL" id="PYFT01000001">
    <property type="protein sequence ID" value="PSR55863.1"/>
    <property type="molecule type" value="Genomic_DNA"/>
</dbReference>
<evidence type="ECO:0000313" key="3">
    <source>
        <dbReference type="Proteomes" id="UP000240357"/>
    </source>
</evidence>
<dbReference type="RefSeq" id="WP_106932044.1">
    <property type="nucleotide sequence ID" value="NZ_PYFT01000001.1"/>
</dbReference>
<dbReference type="Proteomes" id="UP000240357">
    <property type="component" value="Unassembled WGS sequence"/>
</dbReference>
<proteinExistence type="predicted"/>
<dbReference type="SUPFAM" id="SSF53300">
    <property type="entry name" value="vWA-like"/>
    <property type="match status" value="1"/>
</dbReference>
<dbReference type="PANTHER" id="PTHR33608:SF7">
    <property type="entry name" value="DUF58 DOMAIN-CONTAINING PROTEIN"/>
    <property type="match status" value="1"/>
</dbReference>
<feature type="domain" description="DUF58" evidence="1">
    <location>
        <begin position="46"/>
        <end position="250"/>
    </location>
</feature>
<gene>
    <name evidence="2" type="ORF">AHMF7605_21345</name>
</gene>